<evidence type="ECO:0000256" key="2">
    <source>
        <dbReference type="SAM" id="Phobius"/>
    </source>
</evidence>
<organism evidence="4 5">
    <name type="scientific">Thermoanaerobacter pentosaceus</name>
    <dbReference type="NCBI Taxonomy" id="694059"/>
    <lineage>
        <taxon>Bacteria</taxon>
        <taxon>Bacillati</taxon>
        <taxon>Bacillota</taxon>
        <taxon>Clostridia</taxon>
        <taxon>Thermoanaerobacterales</taxon>
        <taxon>Thermoanaerobacteraceae</taxon>
        <taxon>Thermoanaerobacter</taxon>
    </lineage>
</organism>
<keyword evidence="3" id="KW-0732">Signal</keyword>
<feature type="transmembrane region" description="Helical" evidence="2">
    <location>
        <begin position="239"/>
        <end position="255"/>
    </location>
</feature>
<feature type="region of interest" description="Disordered" evidence="1">
    <location>
        <begin position="460"/>
        <end position="483"/>
    </location>
</feature>
<evidence type="ECO:0000313" key="5">
    <source>
        <dbReference type="Proteomes" id="UP001223886"/>
    </source>
</evidence>
<dbReference type="InterPro" id="IPR045782">
    <property type="entry name" value="TrbL_3"/>
</dbReference>
<protein>
    <submittedName>
        <fullName evidence="4">Uncharacterized protein</fullName>
    </submittedName>
</protein>
<accession>A0ABT9M2J6</accession>
<dbReference type="EMBL" id="JAURUP010000006">
    <property type="protein sequence ID" value="MDP9750358.1"/>
    <property type="molecule type" value="Genomic_DNA"/>
</dbReference>
<name>A0ABT9M2J6_9THEO</name>
<feature type="chain" id="PRO_5045762667" evidence="3">
    <location>
        <begin position="31"/>
        <end position="664"/>
    </location>
</feature>
<dbReference type="Pfam" id="PF19590">
    <property type="entry name" value="TrbL_3"/>
    <property type="match status" value="1"/>
</dbReference>
<evidence type="ECO:0000313" key="4">
    <source>
        <dbReference type="EMBL" id="MDP9750358.1"/>
    </source>
</evidence>
<evidence type="ECO:0000256" key="3">
    <source>
        <dbReference type="SAM" id="SignalP"/>
    </source>
</evidence>
<keyword evidence="2" id="KW-0472">Membrane</keyword>
<keyword evidence="5" id="KW-1185">Reference proteome</keyword>
<evidence type="ECO:0000256" key="1">
    <source>
        <dbReference type="SAM" id="MobiDB-lite"/>
    </source>
</evidence>
<feature type="transmembrane region" description="Helical" evidence="2">
    <location>
        <begin position="276"/>
        <end position="295"/>
    </location>
</feature>
<keyword evidence="2" id="KW-0812">Transmembrane</keyword>
<feature type="transmembrane region" description="Helical" evidence="2">
    <location>
        <begin position="60"/>
        <end position="80"/>
    </location>
</feature>
<feature type="transmembrane region" description="Helical" evidence="2">
    <location>
        <begin position="114"/>
        <end position="139"/>
    </location>
</feature>
<dbReference type="RefSeq" id="WP_307680971.1">
    <property type="nucleotide sequence ID" value="NZ_JAURUP010000006.1"/>
</dbReference>
<reference evidence="4 5" key="1">
    <citation type="submission" date="2023-07" db="EMBL/GenBank/DDBJ databases">
        <title>Genomic Encyclopedia of Type Strains, Phase IV (KMG-IV): sequencing the most valuable type-strain genomes for metagenomic binning, comparative biology and taxonomic classification.</title>
        <authorList>
            <person name="Goeker M."/>
        </authorList>
    </citation>
    <scope>NUCLEOTIDE SEQUENCE [LARGE SCALE GENOMIC DNA]</scope>
    <source>
        <strain evidence="4 5">DSM 25963</strain>
    </source>
</reference>
<feature type="signal peptide" evidence="3">
    <location>
        <begin position="1"/>
        <end position="30"/>
    </location>
</feature>
<dbReference type="Proteomes" id="UP001223886">
    <property type="component" value="Unassembled WGS sequence"/>
</dbReference>
<comment type="caution">
    <text evidence="4">The sequence shown here is derived from an EMBL/GenBank/DDBJ whole genome shotgun (WGS) entry which is preliminary data.</text>
</comment>
<sequence length="664" mass="70229">MIRVKNKFYRITALLIAVIMILSISIPVFAETTTSNTSTSDPPTMTDLISREPGTLLERAIAYLIGGIAQAFLAILKLLIGTPDLTEVIFTKEVNATDPFSAAQFQTMNYWYEVLIYIGVVIMFISVIFLAFNMIFAGFSPKHKDEVKERIERLFFVGIIIAVTPIAFRLLLYTNNAMTYYIYRVLRLPSDINSLFDPAFIFANIKTGNPILTAVGILVMAFINFRVAVVFVLRKFMLMIFYIFTPIAATLWSINKDITAAKIWLGELLTNIFTQFFYALVFAFYFSVTGIANTASGVERISGSFESIVWLYLLIYVAEALRQSLQGYFTRLAGVDELGIAGRIAGVFGASSAVTSAATLGAQFAGAAAGKIAAGKLMSNVSQAAVGGMGGVIAGSSAGSNLAGSFNQPLSFAGGPSGSSIGGSSTGSFSQPIPFTGGSSGGSGGSFSASSSNISAEGFASAPQYNSGSSSSPMAGAGNIQTLPTGEKVTSSGIILPPGVDIAQGMNKLNVVRSSSNTPTGGVLAGKEANNADVPLEPHQVLAKTADKTANMAHYASMFGSVVDHSLGTSKGPASFLTKSTAAAVGMIRGYQNVSRYARAQGITQTEALKRVTGVKEGDKIGGLKAVKRFAHVNVSAAFSGGPRAMQNVQRFHNTSLDGYRWKA</sequence>
<keyword evidence="2" id="KW-1133">Transmembrane helix</keyword>
<proteinExistence type="predicted"/>
<gene>
    <name evidence="4" type="ORF">J2S24_000826</name>
</gene>
<feature type="region of interest" description="Disordered" evidence="1">
    <location>
        <begin position="417"/>
        <end position="447"/>
    </location>
</feature>
<feature type="transmembrane region" description="Helical" evidence="2">
    <location>
        <begin position="154"/>
        <end position="172"/>
    </location>
</feature>
<feature type="transmembrane region" description="Helical" evidence="2">
    <location>
        <begin position="211"/>
        <end position="233"/>
    </location>
</feature>